<name>A0A2T3Q4J7_PHODM</name>
<dbReference type="AlphaFoldDB" id="A0A2T3Q4J7"/>
<gene>
    <name evidence="1" type="ORF">NCTC11647_03867</name>
</gene>
<dbReference type="Proteomes" id="UP000251647">
    <property type="component" value="Unassembled WGS sequence"/>
</dbReference>
<sequence length="556" mass="61384">MAIQLQQFLSVAKNNTVVANQNNQGEVTLKSGRFEGKTLYPFAKHTQTQSNLNLQTMGLFLNSLQKEYGSDITSHLASKLDITSGSKPLSGKVIQTIIGEANAISKAMTAFNAQAVHDFIASSNGAQKLLANNDHEQWLAPNNAAGKQFEGLLHEACDKQHHQLTQREIAEIAQTVVDDIHRLPQGIQEDFNQVADAFNQKDHYQVLHNLDNCAQKIMLRAQFDLADVDKQKLGADDKSGYQQHIVSELTQGLSQTQASDLLNSILNHPTSKELVQLLNSPGFKMQVMDDLEQADIPHEEQLLTLTKLCRTETLLDALITELDKRAHGSDKASQRLNDWVSYYGQGIGAGEISASDPEFASAFLTMQANDNHLNLDDCGLTQEPVAAQTKQYVTLTNPTAVTNALKEIAAKVDEKRSEQFEKDFDRATYLVDGAQISRNEDSTLDDISKIPTGVSYFANQELFASVLISLMNEQGITPIGDPTSTFNLYNKEDGTMELHAQLDMQLKMMIGLNEEPLDPDKSSLHLEVNLTIAAHNSQIDAKLNGPINVDYRADPL</sequence>
<dbReference type="OrthoDB" id="5913855at2"/>
<organism evidence="1 2">
    <name type="scientific">Photobacterium damselae</name>
    <dbReference type="NCBI Taxonomy" id="38293"/>
    <lineage>
        <taxon>Bacteria</taxon>
        <taxon>Pseudomonadati</taxon>
        <taxon>Pseudomonadota</taxon>
        <taxon>Gammaproteobacteria</taxon>
        <taxon>Vibrionales</taxon>
        <taxon>Vibrionaceae</taxon>
        <taxon>Photobacterium</taxon>
    </lineage>
</organism>
<dbReference type="Gene3D" id="4.10.1330.10">
    <property type="entry name" value="non globular Virulence effector SptP domain"/>
    <property type="match status" value="1"/>
</dbReference>
<protein>
    <submittedName>
        <fullName evidence="1">Uncharacterized protein</fullName>
    </submittedName>
</protein>
<dbReference type="RefSeq" id="WP_005306603.1">
    <property type="nucleotide sequence ID" value="NZ_PYOG01000046.1"/>
</dbReference>
<evidence type="ECO:0000313" key="1">
    <source>
        <dbReference type="EMBL" id="SPY45084.1"/>
    </source>
</evidence>
<dbReference type="EMBL" id="UATL01000006">
    <property type="protein sequence ID" value="SPY45084.1"/>
    <property type="molecule type" value="Genomic_DNA"/>
</dbReference>
<dbReference type="InterPro" id="IPR044899">
    <property type="entry name" value="SptP_N_sf"/>
</dbReference>
<reference evidence="1 2" key="1">
    <citation type="submission" date="2018-06" db="EMBL/GenBank/DDBJ databases">
        <authorList>
            <consortium name="Pathogen Informatics"/>
            <person name="Doyle S."/>
        </authorList>
    </citation>
    <scope>NUCLEOTIDE SEQUENCE [LARGE SCALE GENOMIC DNA]</scope>
    <source>
        <strain evidence="1 2">NCTC11647</strain>
    </source>
</reference>
<proteinExistence type="predicted"/>
<evidence type="ECO:0000313" key="2">
    <source>
        <dbReference type="Proteomes" id="UP000251647"/>
    </source>
</evidence>
<accession>A0A2T3Q4J7</accession>